<evidence type="ECO:0000259" key="8">
    <source>
        <dbReference type="Pfam" id="PF13656"/>
    </source>
</evidence>
<dbReference type="InterPro" id="IPR036603">
    <property type="entry name" value="RBP11-like"/>
</dbReference>
<dbReference type="GO" id="GO:0005666">
    <property type="term" value="C:RNA polymerase III complex"/>
    <property type="evidence" value="ECO:0007669"/>
    <property type="project" value="TreeGrafter"/>
</dbReference>
<evidence type="ECO:0000256" key="4">
    <source>
        <dbReference type="ARBA" id="ARBA00023163"/>
    </source>
</evidence>
<dbReference type="EMBL" id="NAJP01000009">
    <property type="protein sequence ID" value="TKA46114.1"/>
    <property type="molecule type" value="Genomic_DNA"/>
</dbReference>
<dbReference type="GO" id="GO:0005736">
    <property type="term" value="C:RNA polymerase I complex"/>
    <property type="evidence" value="ECO:0007669"/>
    <property type="project" value="TreeGrafter"/>
</dbReference>
<keyword evidence="5" id="KW-0539">Nucleus</keyword>
<name>A0A4U0VB36_9PEZI</name>
<comment type="similarity">
    <text evidence="6">Belongs to the archaeal Rpo11/eukaryotic RPB11/RPC19 RNA polymerase subunit family.</text>
</comment>
<dbReference type="GO" id="GO:0046983">
    <property type="term" value="F:protein dimerization activity"/>
    <property type="evidence" value="ECO:0007669"/>
    <property type="project" value="InterPro"/>
</dbReference>
<dbReference type="InterPro" id="IPR033898">
    <property type="entry name" value="RNAP_AC19"/>
</dbReference>
<dbReference type="CDD" id="cd07029">
    <property type="entry name" value="RNAP_I_III_AC19"/>
    <property type="match status" value="1"/>
</dbReference>
<evidence type="ECO:0000313" key="10">
    <source>
        <dbReference type="Proteomes" id="UP000310066"/>
    </source>
</evidence>
<dbReference type="GO" id="GO:0003677">
    <property type="term" value="F:DNA binding"/>
    <property type="evidence" value="ECO:0007669"/>
    <property type="project" value="InterPro"/>
</dbReference>
<dbReference type="PANTHER" id="PTHR13946:SF28">
    <property type="entry name" value="DNA-DIRECTED RNA POLYMERASES I AND III SUBUNIT RPAC2"/>
    <property type="match status" value="1"/>
</dbReference>
<evidence type="ECO:0000256" key="7">
    <source>
        <dbReference type="SAM" id="MobiDB-lite"/>
    </source>
</evidence>
<dbReference type="Proteomes" id="UP000310066">
    <property type="component" value="Unassembled WGS sequence"/>
</dbReference>
<evidence type="ECO:0000256" key="5">
    <source>
        <dbReference type="ARBA" id="ARBA00023242"/>
    </source>
</evidence>
<reference evidence="9 10" key="1">
    <citation type="submission" date="2017-03" db="EMBL/GenBank/DDBJ databases">
        <title>Genomes of endolithic fungi from Antarctica.</title>
        <authorList>
            <person name="Coleine C."/>
            <person name="Masonjones S."/>
            <person name="Stajich J.E."/>
        </authorList>
    </citation>
    <scope>NUCLEOTIDE SEQUENCE [LARGE SCALE GENOMIC DNA]</scope>
    <source>
        <strain evidence="9 10">CCFEE 5311</strain>
    </source>
</reference>
<accession>A0A4U0VB36</accession>
<organism evidence="9 10">
    <name type="scientific">Friedmanniomyces endolithicus</name>
    <dbReference type="NCBI Taxonomy" id="329885"/>
    <lineage>
        <taxon>Eukaryota</taxon>
        <taxon>Fungi</taxon>
        <taxon>Dikarya</taxon>
        <taxon>Ascomycota</taxon>
        <taxon>Pezizomycotina</taxon>
        <taxon>Dothideomycetes</taxon>
        <taxon>Dothideomycetidae</taxon>
        <taxon>Mycosphaerellales</taxon>
        <taxon>Teratosphaeriaceae</taxon>
        <taxon>Friedmanniomyces</taxon>
    </lineage>
</organism>
<dbReference type="GO" id="GO:0003899">
    <property type="term" value="F:DNA-directed RNA polymerase activity"/>
    <property type="evidence" value="ECO:0007669"/>
    <property type="project" value="InterPro"/>
</dbReference>
<dbReference type="GO" id="GO:0055029">
    <property type="term" value="C:nuclear DNA-directed RNA polymerase complex"/>
    <property type="evidence" value="ECO:0007669"/>
    <property type="project" value="UniProtKB-ARBA"/>
</dbReference>
<proteinExistence type="inferred from homology"/>
<dbReference type="SUPFAM" id="SSF55257">
    <property type="entry name" value="RBP11-like subunits of RNA polymerase"/>
    <property type="match status" value="1"/>
</dbReference>
<feature type="compositionally biased region" description="Low complexity" evidence="7">
    <location>
        <begin position="11"/>
        <end position="20"/>
    </location>
</feature>
<dbReference type="InterPro" id="IPR009025">
    <property type="entry name" value="RBP11-like_dimer"/>
</dbReference>
<dbReference type="OrthoDB" id="510325at2759"/>
<dbReference type="Pfam" id="PF13656">
    <property type="entry name" value="RNA_pol_L_2"/>
    <property type="match status" value="1"/>
</dbReference>
<dbReference type="PANTHER" id="PTHR13946">
    <property type="entry name" value="DNA-DIRECTED RNA POLYMERASE I,II,III"/>
    <property type="match status" value="1"/>
</dbReference>
<keyword evidence="4" id="KW-0804">Transcription</keyword>
<evidence type="ECO:0000256" key="6">
    <source>
        <dbReference type="ARBA" id="ARBA00025751"/>
    </source>
</evidence>
<feature type="region of interest" description="Disordered" evidence="7">
    <location>
        <begin position="1"/>
        <end position="21"/>
    </location>
</feature>
<evidence type="ECO:0000256" key="3">
    <source>
        <dbReference type="ARBA" id="ARBA00022478"/>
    </source>
</evidence>
<comment type="caution">
    <text evidence="9">The sequence shown here is derived from an EMBL/GenBank/DDBJ whole genome shotgun (WGS) entry which is preliminary data.</text>
</comment>
<feature type="domain" description="DNA-directed RNA polymerase RBP11-like dimerisation" evidence="8">
    <location>
        <begin position="43"/>
        <end position="115"/>
    </location>
</feature>
<dbReference type="InterPro" id="IPR008193">
    <property type="entry name" value="RNA_pol_Rpb11_13-16kDa_CS"/>
</dbReference>
<dbReference type="PROSITE" id="PS01154">
    <property type="entry name" value="RNA_POL_L_13KD"/>
    <property type="match status" value="1"/>
</dbReference>
<dbReference type="GO" id="GO:0006383">
    <property type="term" value="P:transcription by RNA polymerase III"/>
    <property type="evidence" value="ECO:0007669"/>
    <property type="project" value="TreeGrafter"/>
</dbReference>
<evidence type="ECO:0000256" key="1">
    <source>
        <dbReference type="ARBA" id="ARBA00004123"/>
    </source>
</evidence>
<dbReference type="FunFam" id="3.30.1360.10:FF:000006">
    <property type="entry name" value="DNA-directed RNA polymerases I and III subunit RPAC2"/>
    <property type="match status" value="1"/>
</dbReference>
<dbReference type="GO" id="GO:0006362">
    <property type="term" value="P:transcription elongation by RNA polymerase I"/>
    <property type="evidence" value="ECO:0007669"/>
    <property type="project" value="TreeGrafter"/>
</dbReference>
<comment type="subcellular location">
    <subcellularLocation>
        <location evidence="1">Nucleus</location>
    </subcellularLocation>
</comment>
<dbReference type="HAMAP" id="MF_00261">
    <property type="entry name" value="RNApol_arch_Rpo11"/>
    <property type="match status" value="1"/>
</dbReference>
<feature type="compositionally biased region" description="Acidic residues" evidence="7">
    <location>
        <begin position="1"/>
        <end position="10"/>
    </location>
</feature>
<dbReference type="InterPro" id="IPR022905">
    <property type="entry name" value="Rpo11-like"/>
</dbReference>
<evidence type="ECO:0000256" key="2">
    <source>
        <dbReference type="ARBA" id="ARBA00022079"/>
    </source>
</evidence>
<gene>
    <name evidence="9" type="ORF">B0A54_02921</name>
</gene>
<dbReference type="STRING" id="329885.A0A4U0VB36"/>
<dbReference type="AlphaFoldDB" id="A0A4U0VB36"/>
<keyword evidence="3 9" id="KW-0240">DNA-directed RNA polymerase</keyword>
<sequence>MAQDGDEEMPDAGAGADATTNGVEFVREKQRLRLLPGSTDTAASFAFDHEDHTLGNALRYMIMKNPNVEFCGYSIPHPSEPVMNLRIQTWDDVSVFEVLRKGLNDLEDLCDVVEDKFTIARDEFDNAHPEQAAGR</sequence>
<evidence type="ECO:0000313" key="9">
    <source>
        <dbReference type="EMBL" id="TKA46114.1"/>
    </source>
</evidence>
<dbReference type="Gene3D" id="3.30.1360.10">
    <property type="entry name" value="RNA polymerase, RBP11-like subunit"/>
    <property type="match status" value="1"/>
</dbReference>
<protein>
    <recommendedName>
        <fullName evidence="2">DNA-directed RNA polymerases I and III subunit RPAC2</fullName>
    </recommendedName>
</protein>